<evidence type="ECO:0000256" key="2">
    <source>
        <dbReference type="ARBA" id="ARBA00022448"/>
    </source>
</evidence>
<dbReference type="GO" id="GO:0005524">
    <property type="term" value="F:ATP binding"/>
    <property type="evidence" value="ECO:0007669"/>
    <property type="project" value="UniProtKB-KW"/>
</dbReference>
<evidence type="ECO:0000256" key="3">
    <source>
        <dbReference type="ARBA" id="ARBA00022741"/>
    </source>
</evidence>
<keyword evidence="4 6" id="KW-0067">ATP-binding</keyword>
<dbReference type="InterPro" id="IPR013563">
    <property type="entry name" value="Oligopep_ABC_C"/>
</dbReference>
<dbReference type="SMART" id="SM00382">
    <property type="entry name" value="AAA"/>
    <property type="match status" value="2"/>
</dbReference>
<dbReference type="GO" id="GO:0015833">
    <property type="term" value="P:peptide transport"/>
    <property type="evidence" value="ECO:0007669"/>
    <property type="project" value="InterPro"/>
</dbReference>
<sequence>MSAEKILSVRDLRVSYGGPDVVSGVDFDIGAGEFVALVGESGSGKSTVTNAVTGLLPRQAKITGSIELDGHQLVGLHPRQFTKLRGTSVGLVPQDPALSLNPVLTIGRQVGEVFRLHHRGLGRHEIRRRSIELLDQVGIDRAAQRLRQYPHELSGGLKQRVLIAIAFGLDPRLLIADEPTSALDVTVQKQVLAVFDRLTAEHNTSVLFVTHDLALATDHATQVLVMRGGELLEQGPVAQVVRAPEHRYTGVLLDAAAVHFRDSHTRARDTGTEVLVRATNLVKRFGVRGGGSTSVAAVDDVSFQIRRGTTFSLVGESGSGKSTTARLVLGLVEATSGTVELDGVRQDQRNFRTRREYWRRIQYVYQNPQIALDPRFTVERVIAEPLVEFGIGDRAERRARVVELLEQVGLPVEFVRRRSRDLSGGQQQRVAIARALALGAEVIVLDEALSALDVVTQAQILALLQRLQRELGVTYLFISHDLAVVRQISDDIGVLRRGKLVETGSVADIFDRPRHEYTQELLASIPGRRYGPVLAARDRALVTVGAETAVSA</sequence>
<evidence type="ECO:0000256" key="1">
    <source>
        <dbReference type="ARBA" id="ARBA00005417"/>
    </source>
</evidence>
<comment type="caution">
    <text evidence="6">The sequence shown here is derived from an EMBL/GenBank/DDBJ whole genome shotgun (WGS) entry which is preliminary data.</text>
</comment>
<dbReference type="NCBIfam" id="NF008453">
    <property type="entry name" value="PRK11308.1"/>
    <property type="match status" value="2"/>
</dbReference>
<keyword evidence="7" id="KW-1185">Reference proteome</keyword>
<dbReference type="Gene3D" id="3.40.50.300">
    <property type="entry name" value="P-loop containing nucleotide triphosphate hydrolases"/>
    <property type="match status" value="2"/>
</dbReference>
<feature type="domain" description="ABC transporter" evidence="5">
    <location>
        <begin position="7"/>
        <end position="253"/>
    </location>
</feature>
<dbReference type="InterPro" id="IPR017871">
    <property type="entry name" value="ABC_transporter-like_CS"/>
</dbReference>
<dbReference type="AlphaFoldDB" id="A0A4R1FM31"/>
<dbReference type="PROSITE" id="PS50893">
    <property type="entry name" value="ABC_TRANSPORTER_2"/>
    <property type="match status" value="2"/>
</dbReference>
<evidence type="ECO:0000313" key="7">
    <source>
        <dbReference type="Proteomes" id="UP000294856"/>
    </source>
</evidence>
<reference evidence="6 7" key="1">
    <citation type="submission" date="2019-03" db="EMBL/GenBank/DDBJ databases">
        <title>Genomic Encyclopedia of Type Strains, Phase IV (KMG-IV): sequencing the most valuable type-strain genomes for metagenomic binning, comparative biology and taxonomic classification.</title>
        <authorList>
            <person name="Goeker M."/>
        </authorList>
    </citation>
    <scope>NUCLEOTIDE SEQUENCE [LARGE SCALE GENOMIC DNA]</scope>
    <source>
        <strain evidence="6 7">DSM 44684</strain>
    </source>
</reference>
<dbReference type="InterPro" id="IPR003593">
    <property type="entry name" value="AAA+_ATPase"/>
</dbReference>
<dbReference type="InterPro" id="IPR003439">
    <property type="entry name" value="ABC_transporter-like_ATP-bd"/>
</dbReference>
<dbReference type="STRING" id="1210063.GCA_001612665_03982"/>
<dbReference type="EMBL" id="SMFR01000003">
    <property type="protein sequence ID" value="TCJ95633.1"/>
    <property type="molecule type" value="Genomic_DNA"/>
</dbReference>
<dbReference type="SUPFAM" id="SSF52540">
    <property type="entry name" value="P-loop containing nucleoside triphosphate hydrolases"/>
    <property type="match status" value="2"/>
</dbReference>
<keyword evidence="2" id="KW-0813">Transport</keyword>
<evidence type="ECO:0000259" key="5">
    <source>
        <dbReference type="PROSITE" id="PS50893"/>
    </source>
</evidence>
<dbReference type="PROSITE" id="PS00211">
    <property type="entry name" value="ABC_TRANSPORTER_1"/>
    <property type="match status" value="1"/>
</dbReference>
<accession>A0A4R1FM31</accession>
<name>A0A4R1FM31_9NOCA</name>
<dbReference type="Pfam" id="PF00005">
    <property type="entry name" value="ABC_tran"/>
    <property type="match status" value="2"/>
</dbReference>
<dbReference type="RefSeq" id="WP_067453138.1">
    <property type="nucleotide sequence ID" value="NZ_SMFR01000003.1"/>
</dbReference>
<feature type="domain" description="ABC transporter" evidence="5">
    <location>
        <begin position="276"/>
        <end position="522"/>
    </location>
</feature>
<dbReference type="Pfam" id="PF08352">
    <property type="entry name" value="oligo_HPY"/>
    <property type="match status" value="1"/>
</dbReference>
<comment type="similarity">
    <text evidence="1">Belongs to the ABC transporter superfamily.</text>
</comment>
<gene>
    <name evidence="6" type="ORF">DFR71_4548</name>
</gene>
<evidence type="ECO:0000313" key="6">
    <source>
        <dbReference type="EMBL" id="TCJ95633.1"/>
    </source>
</evidence>
<dbReference type="GO" id="GO:0055085">
    <property type="term" value="P:transmembrane transport"/>
    <property type="evidence" value="ECO:0007669"/>
    <property type="project" value="UniProtKB-ARBA"/>
</dbReference>
<proteinExistence type="inferred from homology"/>
<dbReference type="InterPro" id="IPR050319">
    <property type="entry name" value="ABC_transp_ATP-bind"/>
</dbReference>
<keyword evidence="3" id="KW-0547">Nucleotide-binding</keyword>
<dbReference type="PANTHER" id="PTHR43776">
    <property type="entry name" value="TRANSPORT ATP-BINDING PROTEIN"/>
    <property type="match status" value="1"/>
</dbReference>
<dbReference type="CDD" id="cd03257">
    <property type="entry name" value="ABC_NikE_OppD_transporters"/>
    <property type="match status" value="2"/>
</dbReference>
<organism evidence="6 7">
    <name type="scientific">Nocardia alba</name>
    <dbReference type="NCBI Taxonomy" id="225051"/>
    <lineage>
        <taxon>Bacteria</taxon>
        <taxon>Bacillati</taxon>
        <taxon>Actinomycetota</taxon>
        <taxon>Actinomycetes</taxon>
        <taxon>Mycobacteriales</taxon>
        <taxon>Nocardiaceae</taxon>
        <taxon>Nocardia</taxon>
    </lineage>
</organism>
<dbReference type="InterPro" id="IPR027417">
    <property type="entry name" value="P-loop_NTPase"/>
</dbReference>
<dbReference type="PANTHER" id="PTHR43776:SF7">
    <property type="entry name" value="D,D-DIPEPTIDE TRANSPORT ATP-BINDING PROTEIN DDPF-RELATED"/>
    <property type="match status" value="1"/>
</dbReference>
<evidence type="ECO:0000256" key="4">
    <source>
        <dbReference type="ARBA" id="ARBA00022840"/>
    </source>
</evidence>
<dbReference type="OrthoDB" id="8036461at2"/>
<dbReference type="GO" id="GO:0016887">
    <property type="term" value="F:ATP hydrolysis activity"/>
    <property type="evidence" value="ECO:0007669"/>
    <property type="project" value="InterPro"/>
</dbReference>
<dbReference type="Proteomes" id="UP000294856">
    <property type="component" value="Unassembled WGS sequence"/>
</dbReference>
<protein>
    <submittedName>
        <fullName evidence="6">Peptide/nickel transport system ATP-binding protein</fullName>
    </submittedName>
</protein>